<evidence type="ECO:0000313" key="2">
    <source>
        <dbReference type="EMBL" id="AEJ06686.1"/>
    </source>
</evidence>
<organism evidence="2 3">
    <name type="scientific">Stutzerimonas stutzeri (strain ATCC 17588 / DSM 5190 / CCUG 11256 / JCM 5965 / LMG 11199 / NBRC 14165 / NCIMB 11358 / Stanier 221)</name>
    <name type="common">Pseudomonas stutzeri</name>
    <dbReference type="NCBI Taxonomy" id="96563"/>
    <lineage>
        <taxon>Bacteria</taxon>
        <taxon>Pseudomonadati</taxon>
        <taxon>Pseudomonadota</taxon>
        <taxon>Gammaproteobacteria</taxon>
        <taxon>Pseudomonadales</taxon>
        <taxon>Pseudomonadaceae</taxon>
        <taxon>Stutzerimonas</taxon>
    </lineage>
</organism>
<feature type="domain" description="DNA-binding transcriptional repressor CapW C-terminal dimerisation" evidence="1">
    <location>
        <begin position="1"/>
        <end position="46"/>
    </location>
</feature>
<dbReference type="HOGENOM" id="CLU_3083881_0_0_6"/>
<name>F8GZP2_STUS2</name>
<dbReference type="KEGG" id="psz:PSTAB_3405"/>
<reference evidence="2 3" key="1">
    <citation type="journal article" date="2011" name="J. Bacteriol.">
        <title>Complete Genome Sequence of the Type Strain Pseudomonas stutzeri CGMCC 1.1803.</title>
        <authorList>
            <person name="Chen M."/>
            <person name="Yan Y."/>
            <person name="Zhang W."/>
            <person name="Lu W."/>
            <person name="Wang J."/>
            <person name="Ping S."/>
            <person name="Lin M."/>
        </authorList>
    </citation>
    <scope>NUCLEOTIDE SEQUENCE [LARGE SCALE GENOMIC DNA]</scope>
    <source>
        <strain evidence="3">ATCC 17588 / DSM 5190 / CCUG 11256 / JCM 5965 / LMG 11199 / NCIMB 11358 / Stanier 221</strain>
    </source>
</reference>
<accession>F8GZP2</accession>
<dbReference type="EMBL" id="CP002881">
    <property type="protein sequence ID" value="AEJ06686.1"/>
    <property type="molecule type" value="Genomic_DNA"/>
</dbReference>
<reference key="2">
    <citation type="submission" date="2011-06" db="EMBL/GenBank/DDBJ databases">
        <title>Complete Genome Sequence of Pseudomonas stutzeri Strain CGMCC 1.1803.</title>
        <authorList>
            <person name="Yan Y."/>
            <person name="Chen M."/>
            <person name="Lu W."/>
            <person name="Zhang W."/>
            <person name="Ping S."/>
            <person name="Lin M."/>
        </authorList>
    </citation>
    <scope>NUCLEOTIDE SEQUENCE</scope>
    <source>
        <strain>ATCC 17588</strain>
    </source>
</reference>
<protein>
    <recommendedName>
        <fullName evidence="1">DNA-binding transcriptional repressor CapW C-terminal dimerisation domain-containing protein</fullName>
    </recommendedName>
</protein>
<evidence type="ECO:0000313" key="3">
    <source>
        <dbReference type="Proteomes" id="UP000008932"/>
    </source>
</evidence>
<dbReference type="InterPro" id="IPR059020">
    <property type="entry name" value="CapW_CTD"/>
</dbReference>
<gene>
    <name evidence="2" type="ordered locus">PSTAB_3405</name>
</gene>
<reference evidence="3" key="3">
    <citation type="submission" date="2011-06" db="EMBL/GenBank/DDBJ databases">
        <title>Complete genome sequence of Pseudomonas stutzeri strain CGMCC 1.1803.</title>
        <authorList>
            <person name="Yan Y."/>
            <person name="Chen M."/>
            <person name="Lu W."/>
            <person name="Zhang W."/>
            <person name="Ping S."/>
            <person name="Lin M."/>
        </authorList>
    </citation>
    <scope>NUCLEOTIDE SEQUENCE [LARGE SCALE GENOMIC DNA]</scope>
    <source>
        <strain evidence="3">ATCC 17588 / DSM 5190 / CCUG 11256 / JCM 5965 / LMG 11199 / NCIMB 11358 / Stanier 221</strain>
    </source>
</reference>
<dbReference type="AlphaFoldDB" id="F8GZP2"/>
<dbReference type="Pfam" id="PF26107">
    <property type="entry name" value="BrxR_CTD"/>
    <property type="match status" value="1"/>
</dbReference>
<evidence type="ECO:0000259" key="1">
    <source>
        <dbReference type="Pfam" id="PF26107"/>
    </source>
</evidence>
<sequence length="52" mass="6068">MQDGRLVIETRGALVQYVLQRYQIDPTKVHAKATAQQIVVINLDELQKWLYL</sequence>
<dbReference type="Proteomes" id="UP000008932">
    <property type="component" value="Chromosome"/>
</dbReference>
<proteinExistence type="predicted"/>